<comment type="similarity">
    <text evidence="3">Belongs to the FAD-binding oxidoreductase/transferase type 4 family.</text>
</comment>
<evidence type="ECO:0000313" key="16">
    <source>
        <dbReference type="Proteomes" id="UP000002320"/>
    </source>
</evidence>
<accession>B0W312</accession>
<dbReference type="InterPro" id="IPR016166">
    <property type="entry name" value="FAD-bd_PCMH"/>
</dbReference>
<dbReference type="FunFam" id="1.10.45.10:FF:000001">
    <property type="entry name" value="D-lactate dehydrogenase mitochondrial"/>
    <property type="match status" value="1"/>
</dbReference>
<dbReference type="EC" id="1.1.99.39" evidence="9"/>
<keyword evidence="7" id="KW-0560">Oxidoreductase</keyword>
<dbReference type="VEuPathDB" id="VectorBase:CQUJHB017281"/>
<dbReference type="EMBL" id="DS231830">
    <property type="protein sequence ID" value="EDS30720.1"/>
    <property type="molecule type" value="Genomic_DNA"/>
</dbReference>
<dbReference type="FunFam" id="3.30.465.10:FF:000001">
    <property type="entry name" value="D-2-hydroxyglutarate dehydrogenase, mitochondrial"/>
    <property type="match status" value="1"/>
</dbReference>
<dbReference type="InterPro" id="IPR006094">
    <property type="entry name" value="Oxid_FAD_bind_N"/>
</dbReference>
<dbReference type="KEGG" id="cqu:CpipJ_CPIJ001318"/>
<keyword evidence="6" id="KW-0274">FAD</keyword>
<dbReference type="OrthoDB" id="5332616at2759"/>
<evidence type="ECO:0000256" key="4">
    <source>
        <dbReference type="ARBA" id="ARBA00011738"/>
    </source>
</evidence>
<dbReference type="SUPFAM" id="SSF56176">
    <property type="entry name" value="FAD-binding/transporter-associated domain-like"/>
    <property type="match status" value="1"/>
</dbReference>
<evidence type="ECO:0000256" key="1">
    <source>
        <dbReference type="ARBA" id="ARBA00001974"/>
    </source>
</evidence>
<dbReference type="PANTHER" id="PTHR43716">
    <property type="entry name" value="D-2-HYDROXYGLUTARATE DEHYDROGENASE, MITOCHONDRIAL"/>
    <property type="match status" value="1"/>
</dbReference>
<dbReference type="InterPro" id="IPR016164">
    <property type="entry name" value="FAD-linked_Oxase-like_C"/>
</dbReference>
<comment type="cofactor">
    <cofactor evidence="1">
        <name>FAD</name>
        <dbReference type="ChEBI" id="CHEBI:57692"/>
    </cofactor>
</comment>
<proteinExistence type="inferred from homology"/>
<gene>
    <name evidence="15" type="primary">6032508</name>
    <name evidence="14" type="ORF">CpipJ_CPIJ001318</name>
</gene>
<evidence type="ECO:0000256" key="3">
    <source>
        <dbReference type="ARBA" id="ARBA00008000"/>
    </source>
</evidence>
<dbReference type="GO" id="GO:0051990">
    <property type="term" value="F:(R)-2-hydroxyglutarate dehydrogenase activity"/>
    <property type="evidence" value="ECO:0007669"/>
    <property type="project" value="UniProtKB-EC"/>
</dbReference>
<dbReference type="InterPro" id="IPR016171">
    <property type="entry name" value="Vanillyl_alc_oxidase_C-sub2"/>
</dbReference>
<dbReference type="VEuPathDB" id="VectorBase:CPIJ001318"/>
<name>B0W312_CULQU</name>
<dbReference type="PANTHER" id="PTHR43716:SF1">
    <property type="entry name" value="D-2-HYDROXYGLUTARATE DEHYDROGENASE, MITOCHONDRIAL"/>
    <property type="match status" value="1"/>
</dbReference>
<evidence type="ECO:0000256" key="7">
    <source>
        <dbReference type="ARBA" id="ARBA00023002"/>
    </source>
</evidence>
<reference evidence="14" key="1">
    <citation type="submission" date="2007-03" db="EMBL/GenBank/DDBJ databases">
        <title>Annotation of Culex pipiens quinquefasciatus.</title>
        <authorList>
            <consortium name="The Broad Institute Genome Sequencing Platform"/>
            <person name="Atkinson P.W."/>
            <person name="Hemingway J."/>
            <person name="Christensen B.M."/>
            <person name="Higgs S."/>
            <person name="Kodira C."/>
            <person name="Hannick L."/>
            <person name="Megy K."/>
            <person name="O'Leary S."/>
            <person name="Pearson M."/>
            <person name="Haas B.J."/>
            <person name="Mauceli E."/>
            <person name="Wortman J.R."/>
            <person name="Lee N.H."/>
            <person name="Guigo R."/>
            <person name="Stanke M."/>
            <person name="Alvarado L."/>
            <person name="Amedeo P."/>
            <person name="Antoine C.H."/>
            <person name="Arensburger P."/>
            <person name="Bidwell S.L."/>
            <person name="Crawford M."/>
            <person name="Camaro F."/>
            <person name="Devon K."/>
            <person name="Engels R."/>
            <person name="Hammond M."/>
            <person name="Howarth C."/>
            <person name="Koehrsen M."/>
            <person name="Lawson D."/>
            <person name="Montgomery P."/>
            <person name="Nene V."/>
            <person name="Nusbaum C."/>
            <person name="Puiu D."/>
            <person name="Romero-Severson J."/>
            <person name="Severson D.W."/>
            <person name="Shumway M."/>
            <person name="Sisk P."/>
            <person name="Stolte C."/>
            <person name="Zeng Q."/>
            <person name="Eisenstadt E."/>
            <person name="Fraser-Liggett C."/>
            <person name="Strausberg R."/>
            <person name="Galagan J."/>
            <person name="Birren B."/>
            <person name="Collins F.H."/>
        </authorList>
    </citation>
    <scope>NUCLEOTIDE SEQUENCE [LARGE SCALE GENOMIC DNA]</scope>
    <source>
        <strain evidence="14">JHB</strain>
    </source>
</reference>
<dbReference type="Gene3D" id="1.10.45.10">
    <property type="entry name" value="Vanillyl-alcohol Oxidase, Chain A, domain 4"/>
    <property type="match status" value="1"/>
</dbReference>
<keyword evidence="5" id="KW-0285">Flavoprotein</keyword>
<sequence length="537" mass="59155">MSPAVALDVSGTETEQNNRRFFLTPIPTMLLRYLASTGKLLRHKPIPSLARQLSSTHREIPALTKERYPVQRGQFAEVTNGDIAKFESILGGSRVLTQSEDIQGFNIDYLGSVRGYSRVVLKPKSTGEVAEIMKYCNERRLAVCPQGGNTGLVGGSVPVFDEVVLSLQLMDKIEQIDEYSGILVCQAGCVLGTLEEKANEKGLVMPLDLGAKGSCHIGGNVSTNAGGLRLVRYGNLHGSVLGVEAVTAEGRIMDLMSNFKKDNTGYHLKHLFIGSEGTLGIITRLSIFCPTASKSVNVAFLGLESFDAVRSTFLAAKRGLGEILSSCEMIDALSLEASTTHFNLQSPIEKYPFYMLIETSGSNMNHDEEKLTNFLESSMEQGIVLDGTVTNEPTKMRNIWKLRELIADSLINDGYCFKYDISLPLDNFYDIVLAVRDRVGPLATKVTGYGHVGDSNLHLNVSCEKFTPEIYKLLEPFVYEYTSKLRGSVSAEHGIGFLKTKYLKYSKQPESLALMQQMKQMMDPNGILNPYKVLPQA</sequence>
<dbReference type="InParanoid" id="B0W312"/>
<dbReference type="STRING" id="7176.B0W312"/>
<dbReference type="InterPro" id="IPR036318">
    <property type="entry name" value="FAD-bd_PCMH-like_sf"/>
</dbReference>
<dbReference type="HOGENOM" id="CLU_017779_4_1_1"/>
<evidence type="ECO:0000256" key="9">
    <source>
        <dbReference type="ARBA" id="ARBA00039003"/>
    </source>
</evidence>
<comment type="subunit">
    <text evidence="4">Homodimer.</text>
</comment>
<comment type="catalytic activity">
    <reaction evidence="12">
        <text>(R)-malate + A = oxaloacetate + AH2</text>
        <dbReference type="Rhea" id="RHEA:67460"/>
        <dbReference type="ChEBI" id="CHEBI:13193"/>
        <dbReference type="ChEBI" id="CHEBI:15588"/>
        <dbReference type="ChEBI" id="CHEBI:16452"/>
        <dbReference type="ChEBI" id="CHEBI:17499"/>
    </reaction>
    <physiologicalReaction direction="left-to-right" evidence="12">
        <dbReference type="Rhea" id="RHEA:67461"/>
    </physiologicalReaction>
</comment>
<evidence type="ECO:0000313" key="14">
    <source>
        <dbReference type="EMBL" id="EDS30720.1"/>
    </source>
</evidence>
<evidence type="ECO:0000313" key="15">
    <source>
        <dbReference type="EnsemblMetazoa" id="CPIJ001318-PA"/>
    </source>
</evidence>
<dbReference type="OMA" id="YNEDWMR"/>
<dbReference type="Gene3D" id="3.30.43.10">
    <property type="entry name" value="Uridine Diphospho-n-acetylenolpyruvylglucosamine Reductase, domain 2"/>
    <property type="match status" value="1"/>
</dbReference>
<dbReference type="InterPro" id="IPR004113">
    <property type="entry name" value="FAD-bd_oxidored_4_C"/>
</dbReference>
<evidence type="ECO:0000256" key="12">
    <source>
        <dbReference type="ARBA" id="ARBA00049267"/>
    </source>
</evidence>
<evidence type="ECO:0000256" key="8">
    <source>
        <dbReference type="ARBA" id="ARBA00023140"/>
    </source>
</evidence>
<dbReference type="Proteomes" id="UP000002320">
    <property type="component" value="Unassembled WGS sequence"/>
</dbReference>
<reference evidence="15" key="2">
    <citation type="submission" date="2021-02" db="UniProtKB">
        <authorList>
            <consortium name="EnsemblMetazoa"/>
        </authorList>
    </citation>
    <scope>IDENTIFICATION</scope>
    <source>
        <strain evidence="15">JHB</strain>
    </source>
</reference>
<protein>
    <recommendedName>
        <fullName evidence="10">D-2-hydroxyglutarate dehydrogenase, mitochondrial</fullName>
        <ecNumber evidence="9">1.1.99.39</ecNumber>
    </recommendedName>
</protein>
<evidence type="ECO:0000256" key="10">
    <source>
        <dbReference type="ARBA" id="ARBA00039639"/>
    </source>
</evidence>
<evidence type="ECO:0000259" key="13">
    <source>
        <dbReference type="PROSITE" id="PS51387"/>
    </source>
</evidence>
<organism>
    <name type="scientific">Culex quinquefasciatus</name>
    <name type="common">Southern house mosquito</name>
    <name type="synonym">Culex pungens</name>
    <dbReference type="NCBI Taxonomy" id="7176"/>
    <lineage>
        <taxon>Eukaryota</taxon>
        <taxon>Metazoa</taxon>
        <taxon>Ecdysozoa</taxon>
        <taxon>Arthropoda</taxon>
        <taxon>Hexapoda</taxon>
        <taxon>Insecta</taxon>
        <taxon>Pterygota</taxon>
        <taxon>Neoptera</taxon>
        <taxon>Endopterygota</taxon>
        <taxon>Diptera</taxon>
        <taxon>Nematocera</taxon>
        <taxon>Culicoidea</taxon>
        <taxon>Culicidae</taxon>
        <taxon>Culicinae</taxon>
        <taxon>Culicini</taxon>
        <taxon>Culex</taxon>
        <taxon>Culex</taxon>
    </lineage>
</organism>
<dbReference type="Pfam" id="PF02913">
    <property type="entry name" value="FAD-oxidase_C"/>
    <property type="match status" value="1"/>
</dbReference>
<comment type="function">
    <text evidence="11">Catalyzes the oxidation of D-2-hydroxyglutarate (D-2-HG) to alpha-ketoglutarate. Also catalyzes the oxidation of other D-2-hydroxyacids, such as D-malate (D-MAL) and D-lactate (D-LAC). Exhibits high activities towards D-2-HG and D-MAL but a very weak activity towards D-LAC.</text>
</comment>
<dbReference type="FunCoup" id="B0W312">
    <property type="interactions" value="811"/>
</dbReference>
<dbReference type="SUPFAM" id="SSF55103">
    <property type="entry name" value="FAD-linked oxidases, C-terminal domain"/>
    <property type="match status" value="1"/>
</dbReference>
<dbReference type="Gene3D" id="3.30.70.2190">
    <property type="match status" value="1"/>
</dbReference>
<keyword evidence="8" id="KW-0576">Peroxisome</keyword>
<dbReference type="eggNOG" id="KOG1232">
    <property type="taxonomic scope" value="Eukaryota"/>
</dbReference>
<dbReference type="InterPro" id="IPR051264">
    <property type="entry name" value="FAD-oxidored/transferase_4"/>
</dbReference>
<dbReference type="EnsemblMetazoa" id="CPIJ001318-RA">
    <property type="protein sequence ID" value="CPIJ001318-PA"/>
    <property type="gene ID" value="CPIJ001318"/>
</dbReference>
<dbReference type="PROSITE" id="PS51387">
    <property type="entry name" value="FAD_PCMH"/>
    <property type="match status" value="1"/>
</dbReference>
<dbReference type="InterPro" id="IPR016169">
    <property type="entry name" value="FAD-bd_PCMH_sub2"/>
</dbReference>
<dbReference type="FunFam" id="3.30.70.2190:FF:000001">
    <property type="entry name" value="D-2-hydroxyglutarate dehydrogenase mitochondrial"/>
    <property type="match status" value="1"/>
</dbReference>
<dbReference type="Pfam" id="PF01565">
    <property type="entry name" value="FAD_binding_4"/>
    <property type="match status" value="1"/>
</dbReference>
<evidence type="ECO:0000256" key="2">
    <source>
        <dbReference type="ARBA" id="ARBA00004275"/>
    </source>
</evidence>
<evidence type="ECO:0000256" key="6">
    <source>
        <dbReference type="ARBA" id="ARBA00022827"/>
    </source>
</evidence>
<dbReference type="FunFam" id="3.30.70.2740:FF:000002">
    <property type="entry name" value="D-2-hydroxyglutarate dehydrogenase mitochondrial"/>
    <property type="match status" value="1"/>
</dbReference>
<dbReference type="GO" id="GO:0005739">
    <property type="term" value="C:mitochondrion"/>
    <property type="evidence" value="ECO:0007669"/>
    <property type="project" value="TreeGrafter"/>
</dbReference>
<evidence type="ECO:0000256" key="11">
    <source>
        <dbReference type="ARBA" id="ARBA00045410"/>
    </source>
</evidence>
<dbReference type="Gene3D" id="3.30.465.10">
    <property type="match status" value="1"/>
</dbReference>
<comment type="subcellular location">
    <subcellularLocation>
        <location evidence="2">Peroxisome</location>
    </subcellularLocation>
</comment>
<feature type="domain" description="FAD-binding PCMH-type" evidence="13">
    <location>
        <begin position="113"/>
        <end position="292"/>
    </location>
</feature>
<dbReference type="GO" id="GO:0005777">
    <property type="term" value="C:peroxisome"/>
    <property type="evidence" value="ECO:0007669"/>
    <property type="project" value="UniProtKB-SubCell"/>
</dbReference>
<dbReference type="AlphaFoldDB" id="B0W312"/>
<evidence type="ECO:0000256" key="5">
    <source>
        <dbReference type="ARBA" id="ARBA00022630"/>
    </source>
</evidence>
<dbReference type="GO" id="GO:0071949">
    <property type="term" value="F:FAD binding"/>
    <property type="evidence" value="ECO:0007669"/>
    <property type="project" value="InterPro"/>
</dbReference>
<dbReference type="FunFam" id="3.30.43.10:FF:000011">
    <property type="entry name" value="D-lactate dehydrogenase (Cytochrome)"/>
    <property type="match status" value="1"/>
</dbReference>
<dbReference type="Gene3D" id="3.30.70.2740">
    <property type="match status" value="1"/>
</dbReference>
<dbReference type="InterPro" id="IPR016167">
    <property type="entry name" value="FAD-bd_PCMH_sub1"/>
</dbReference>
<keyword evidence="16" id="KW-1185">Reference proteome</keyword>